<accession>A0A6A6ZGJ4</accession>
<gene>
    <name evidence="3" type="ORF">CC86DRAFT_360680</name>
</gene>
<feature type="chain" id="PRO_5025556396" evidence="1">
    <location>
        <begin position="16"/>
        <end position="402"/>
    </location>
</feature>
<dbReference type="Pfam" id="PF00149">
    <property type="entry name" value="Metallophos"/>
    <property type="match status" value="1"/>
</dbReference>
<keyword evidence="4" id="KW-1185">Reference proteome</keyword>
<feature type="domain" description="Calcineurin-like phosphoesterase" evidence="2">
    <location>
        <begin position="45"/>
        <end position="308"/>
    </location>
</feature>
<organism evidence="3 4">
    <name type="scientific">Ophiobolus disseminans</name>
    <dbReference type="NCBI Taxonomy" id="1469910"/>
    <lineage>
        <taxon>Eukaryota</taxon>
        <taxon>Fungi</taxon>
        <taxon>Dikarya</taxon>
        <taxon>Ascomycota</taxon>
        <taxon>Pezizomycotina</taxon>
        <taxon>Dothideomycetes</taxon>
        <taxon>Pleosporomycetidae</taxon>
        <taxon>Pleosporales</taxon>
        <taxon>Pleosporineae</taxon>
        <taxon>Phaeosphaeriaceae</taxon>
        <taxon>Ophiobolus</taxon>
    </lineage>
</organism>
<dbReference type="GO" id="GO:0005737">
    <property type="term" value="C:cytoplasm"/>
    <property type="evidence" value="ECO:0007669"/>
    <property type="project" value="TreeGrafter"/>
</dbReference>
<feature type="signal peptide" evidence="1">
    <location>
        <begin position="1"/>
        <end position="15"/>
    </location>
</feature>
<dbReference type="PANTHER" id="PTHR32440:SF11">
    <property type="entry name" value="METALLOPHOSPHOESTERASE DOMAIN-CONTAINING PROTEIN"/>
    <property type="match status" value="1"/>
</dbReference>
<evidence type="ECO:0000256" key="1">
    <source>
        <dbReference type="SAM" id="SignalP"/>
    </source>
</evidence>
<sequence length="402" mass="44228">MSIILFALFCSTAIAASFPGQHQLQSARAIPNNPGLQFNSDGDLSITVFSDLHFGEPSGEQNDWKSIGVMNSVLDHEEPDLVVLNGDLLSCEFVAPGKYKGLIDQVASPLVSRSLPFAATFGNHDYSETCSTLDITAHMWWDIKGTDGSKLSFTTQSVEGPVEEVGVSNYYIPVYSSSNKDNLAMLLWFFDSKGGHVFQPGKHLDAPIDDLVHDKVISWFQKTSDQFNQQNGRTIPSLAFVHIPVQATRAFQKSGQHSQSNTPGLNEDAIGHQGNCPGFDCYTHSDYAFMKALVETDGLMAVFSGHDHGVDWCMKWANELPTSPSKGNGVNFCFNRHSGFGGYSNWKRGARQIMVEEDKLGKHELETWNRLEDGSISGLVTLNATYGTDRYPKVEKLVSSGE</sequence>
<evidence type="ECO:0000313" key="4">
    <source>
        <dbReference type="Proteomes" id="UP000799424"/>
    </source>
</evidence>
<name>A0A6A6ZGJ4_9PLEO</name>
<dbReference type="EMBL" id="MU006241">
    <property type="protein sequence ID" value="KAF2820150.1"/>
    <property type="molecule type" value="Genomic_DNA"/>
</dbReference>
<evidence type="ECO:0000259" key="2">
    <source>
        <dbReference type="Pfam" id="PF00149"/>
    </source>
</evidence>
<keyword evidence="1" id="KW-0732">Signal</keyword>
<dbReference type="InterPro" id="IPR029052">
    <property type="entry name" value="Metallo-depent_PP-like"/>
</dbReference>
<dbReference type="GO" id="GO:0016788">
    <property type="term" value="F:hydrolase activity, acting on ester bonds"/>
    <property type="evidence" value="ECO:0007669"/>
    <property type="project" value="TreeGrafter"/>
</dbReference>
<proteinExistence type="predicted"/>
<dbReference type="SUPFAM" id="SSF56300">
    <property type="entry name" value="Metallo-dependent phosphatases"/>
    <property type="match status" value="1"/>
</dbReference>
<dbReference type="PANTHER" id="PTHR32440">
    <property type="entry name" value="PHOSPHATASE DCR2-RELATED-RELATED"/>
    <property type="match status" value="1"/>
</dbReference>
<dbReference type="AlphaFoldDB" id="A0A6A6ZGJ4"/>
<dbReference type="Proteomes" id="UP000799424">
    <property type="component" value="Unassembled WGS sequence"/>
</dbReference>
<evidence type="ECO:0000313" key="3">
    <source>
        <dbReference type="EMBL" id="KAF2820150.1"/>
    </source>
</evidence>
<dbReference type="OrthoDB" id="783096at2759"/>
<reference evidence="3" key="1">
    <citation type="journal article" date="2020" name="Stud. Mycol.">
        <title>101 Dothideomycetes genomes: a test case for predicting lifestyles and emergence of pathogens.</title>
        <authorList>
            <person name="Haridas S."/>
            <person name="Albert R."/>
            <person name="Binder M."/>
            <person name="Bloem J."/>
            <person name="Labutti K."/>
            <person name="Salamov A."/>
            <person name="Andreopoulos B."/>
            <person name="Baker S."/>
            <person name="Barry K."/>
            <person name="Bills G."/>
            <person name="Bluhm B."/>
            <person name="Cannon C."/>
            <person name="Castanera R."/>
            <person name="Culley D."/>
            <person name="Daum C."/>
            <person name="Ezra D."/>
            <person name="Gonzalez J."/>
            <person name="Henrissat B."/>
            <person name="Kuo A."/>
            <person name="Liang C."/>
            <person name="Lipzen A."/>
            <person name="Lutzoni F."/>
            <person name="Magnuson J."/>
            <person name="Mondo S."/>
            <person name="Nolan M."/>
            <person name="Ohm R."/>
            <person name="Pangilinan J."/>
            <person name="Park H.-J."/>
            <person name="Ramirez L."/>
            <person name="Alfaro M."/>
            <person name="Sun H."/>
            <person name="Tritt A."/>
            <person name="Yoshinaga Y."/>
            <person name="Zwiers L.-H."/>
            <person name="Turgeon B."/>
            <person name="Goodwin S."/>
            <person name="Spatafora J."/>
            <person name="Crous P."/>
            <person name="Grigoriev I."/>
        </authorList>
    </citation>
    <scope>NUCLEOTIDE SEQUENCE</scope>
    <source>
        <strain evidence="3">CBS 113818</strain>
    </source>
</reference>
<dbReference type="CDD" id="cd07383">
    <property type="entry name" value="MPP_Dcr2"/>
    <property type="match status" value="1"/>
</dbReference>
<dbReference type="InterPro" id="IPR004843">
    <property type="entry name" value="Calcineurin-like_PHP"/>
</dbReference>
<protein>
    <submittedName>
        <fullName evidence="3">Metallo-dependent phosphatase</fullName>
    </submittedName>
</protein>
<dbReference type="Gene3D" id="3.60.21.10">
    <property type="match status" value="1"/>
</dbReference>